<dbReference type="GeneID" id="14552594"/>
<reference evidence="4 5" key="1">
    <citation type="submission" date="2015-12" db="EMBL/GenBank/DDBJ databases">
        <title>A stable core within a dynamic pangenome in Sulfolobus acidocaldarius.</title>
        <authorList>
            <person name="Anderson R."/>
            <person name="Kouris A."/>
            <person name="Seward C."/>
            <person name="Campbell K."/>
            <person name="Whitaker R."/>
        </authorList>
    </citation>
    <scope>NUCLEOTIDE SEQUENCE [LARGE SCALE GENOMIC DNA]</scope>
    <source>
        <strain evidence="2 5">GG12-C01-09</strain>
        <strain evidence="3 4">NG05B_CO5_07</strain>
    </source>
</reference>
<dbReference type="OrthoDB" id="39725at2157"/>
<feature type="transmembrane region" description="Helical" evidence="1">
    <location>
        <begin position="6"/>
        <end position="24"/>
    </location>
</feature>
<evidence type="ECO:0000313" key="2">
    <source>
        <dbReference type="EMBL" id="ALU29831.1"/>
    </source>
</evidence>
<keyword evidence="1" id="KW-1133">Transmembrane helix</keyword>
<gene>
    <name evidence="2" type="ORF">ATY89_07690</name>
    <name evidence="3" type="ORF">ATZ20_10710</name>
</gene>
<evidence type="ECO:0000313" key="3">
    <source>
        <dbReference type="EMBL" id="ALU32570.1"/>
    </source>
</evidence>
<dbReference type="AlphaFoldDB" id="A0A0U3FH80"/>
<keyword evidence="1" id="KW-0812">Transmembrane</keyword>
<dbReference type="OMA" id="LAFWENA"/>
<proteinExistence type="predicted"/>
<dbReference type="Proteomes" id="UP000060043">
    <property type="component" value="Chromosome"/>
</dbReference>
<name>A0A0U3FH80_9CREN</name>
<protein>
    <submittedName>
        <fullName evidence="3">Uncharacterized protein</fullName>
    </submittedName>
</protein>
<evidence type="ECO:0000313" key="5">
    <source>
        <dbReference type="Proteomes" id="UP000065473"/>
    </source>
</evidence>
<feature type="transmembrane region" description="Helical" evidence="1">
    <location>
        <begin position="188"/>
        <end position="210"/>
    </location>
</feature>
<feature type="transmembrane region" description="Helical" evidence="1">
    <location>
        <begin position="64"/>
        <end position="83"/>
    </location>
</feature>
<organism evidence="3 4">
    <name type="scientific">Sulfolobus acidocaldarius</name>
    <dbReference type="NCBI Taxonomy" id="2285"/>
    <lineage>
        <taxon>Archaea</taxon>
        <taxon>Thermoproteota</taxon>
        <taxon>Thermoprotei</taxon>
        <taxon>Sulfolobales</taxon>
        <taxon>Sulfolobaceae</taxon>
        <taxon>Sulfolobus</taxon>
    </lineage>
</organism>
<keyword evidence="1" id="KW-0472">Membrane</keyword>
<dbReference type="EMBL" id="CP013695">
    <property type="protein sequence ID" value="ALU32570.1"/>
    <property type="molecule type" value="Genomic_DNA"/>
</dbReference>
<dbReference type="DNASU" id="3473631"/>
<sequence length="220" mass="24692">MTNMFSLLYPLISIVIGVVPLFIFKRNAYLLGIAAASYFTAIILKEIIQLSFRSFFITPTLPTYLSYGILTAIFEPGFAYLYLVLTKAKVNGQLGLSYGSYLAFYENAIFLGLLSLPNYLLLSVQFSVLSLALYGLERISSFILHLFWGFSSALSASKKNIKYLSVSMPYGMVDSVAAYYQLSHNISLVSTEIISLVVSISCLPIIVLWYKMDKRNQRLD</sequence>
<evidence type="ECO:0000313" key="4">
    <source>
        <dbReference type="Proteomes" id="UP000060043"/>
    </source>
</evidence>
<feature type="transmembrane region" description="Helical" evidence="1">
    <location>
        <begin position="29"/>
        <end position="52"/>
    </location>
</feature>
<dbReference type="Proteomes" id="UP000065473">
    <property type="component" value="Chromosome"/>
</dbReference>
<dbReference type="RefSeq" id="WP_011278874.1">
    <property type="nucleotide sequence ID" value="NZ_BHWZ01000006.1"/>
</dbReference>
<accession>A0A0U3FH80</accession>
<evidence type="ECO:0000256" key="1">
    <source>
        <dbReference type="SAM" id="Phobius"/>
    </source>
</evidence>
<feature type="transmembrane region" description="Helical" evidence="1">
    <location>
        <begin position="95"/>
        <end position="116"/>
    </location>
</feature>
<feature type="transmembrane region" description="Helical" evidence="1">
    <location>
        <begin position="128"/>
        <end position="151"/>
    </location>
</feature>
<dbReference type="EMBL" id="CP013694">
    <property type="protein sequence ID" value="ALU29831.1"/>
    <property type="molecule type" value="Genomic_DNA"/>
</dbReference>